<organism evidence="1 2">
    <name type="scientific">Trichuris muris</name>
    <name type="common">Mouse whipworm</name>
    <dbReference type="NCBI Taxonomy" id="70415"/>
    <lineage>
        <taxon>Eukaryota</taxon>
        <taxon>Metazoa</taxon>
        <taxon>Ecdysozoa</taxon>
        <taxon>Nematoda</taxon>
        <taxon>Enoplea</taxon>
        <taxon>Dorylaimia</taxon>
        <taxon>Trichinellida</taxon>
        <taxon>Trichuridae</taxon>
        <taxon>Trichuris</taxon>
    </lineage>
</organism>
<protein>
    <submittedName>
        <fullName evidence="2">Reverse transcriptase domain-containing protein</fullName>
    </submittedName>
</protein>
<dbReference type="PANTHER" id="PTHR47331">
    <property type="entry name" value="PHD-TYPE DOMAIN-CONTAINING PROTEIN"/>
    <property type="match status" value="1"/>
</dbReference>
<evidence type="ECO:0000313" key="1">
    <source>
        <dbReference type="Proteomes" id="UP000046395"/>
    </source>
</evidence>
<sequence length="127" mass="15118">MRREPVRSHVFQIGVVADIRKAFLQIGIHPEDRDFLRFLWWEDVETHKLKVYQHNRVVLGASCSPFLLERTPEPFKDTAQRLRNSFYVDNCLSSFDTAVEVQRFITEAQQINVGRWIRASWMVIQRE</sequence>
<dbReference type="WBParaSite" id="TMUE_0000000454.1">
    <property type="protein sequence ID" value="TMUE_0000000454.1"/>
    <property type="gene ID" value="WBGene00296394"/>
</dbReference>
<dbReference type="Proteomes" id="UP000046395">
    <property type="component" value="Unassembled WGS sequence"/>
</dbReference>
<reference evidence="2" key="1">
    <citation type="submission" date="2019-12" db="UniProtKB">
        <authorList>
            <consortium name="WormBaseParasite"/>
        </authorList>
    </citation>
    <scope>IDENTIFICATION</scope>
</reference>
<keyword evidence="1" id="KW-1185">Reference proteome</keyword>
<dbReference type="AlphaFoldDB" id="A0A5S6PZY4"/>
<evidence type="ECO:0000313" key="2">
    <source>
        <dbReference type="WBParaSite" id="TMUE_0000000454.1"/>
    </source>
</evidence>
<proteinExistence type="predicted"/>
<accession>A0A5S6PZY4</accession>
<name>A0A5S6PZY4_TRIMR</name>
<dbReference type="SUPFAM" id="SSF56672">
    <property type="entry name" value="DNA/RNA polymerases"/>
    <property type="match status" value="1"/>
</dbReference>
<dbReference type="STRING" id="70415.A0A5S6PZY4"/>
<dbReference type="InterPro" id="IPR043502">
    <property type="entry name" value="DNA/RNA_pol_sf"/>
</dbReference>